<dbReference type="InterPro" id="IPR003797">
    <property type="entry name" value="DegV"/>
</dbReference>
<dbReference type="PANTHER" id="PTHR33434">
    <property type="entry name" value="DEGV DOMAIN-CONTAINING PROTEIN DR_1986-RELATED"/>
    <property type="match status" value="1"/>
</dbReference>
<dbReference type="Pfam" id="PF02734">
    <property type="entry name" value="Dak2"/>
    <property type="match status" value="1"/>
</dbReference>
<dbReference type="SMART" id="SM01120">
    <property type="entry name" value="Dak2"/>
    <property type="match status" value="1"/>
</dbReference>
<dbReference type="Gene3D" id="3.40.50.10170">
    <property type="match status" value="1"/>
</dbReference>
<dbReference type="InterPro" id="IPR004007">
    <property type="entry name" value="DhaL_dom"/>
</dbReference>
<dbReference type="PROSITE" id="PS51480">
    <property type="entry name" value="DHAL"/>
    <property type="match status" value="1"/>
</dbReference>
<accession>A0A510LAY0</accession>
<dbReference type="InterPro" id="IPR050270">
    <property type="entry name" value="DegV_domain_contain"/>
</dbReference>
<dbReference type="Pfam" id="PF02645">
    <property type="entry name" value="DegV"/>
    <property type="match status" value="1"/>
</dbReference>
<dbReference type="InterPro" id="IPR036117">
    <property type="entry name" value="DhaL_dom_sf"/>
</dbReference>
<dbReference type="InterPro" id="IPR019986">
    <property type="entry name" value="YloV-like"/>
</dbReference>
<sequence>MAIKYLDAKRLKLVFIGGGKWVTKHEELLNELNVYPVPDGDTGSNMSMTLNSMINDLEEKTDDKIKMPELIEVVEEAVLMGARGNSGTILSQVITGFLKGIGDKVKLLPKDVAEALLSAKETAYSAVSEPIEGTILTVIRKISEKAMECADKFEDLVEFLREIVVAGEKAVEETPELLPKLKEAGVVDAGGKGLFFFFEGFYKVATELNLLVELQKAQVKENEFDKTIANIDHDPESIHFQYCTEYIILNGDFDTEEYKKRVLELGDSAVFAQTSKKFKTHIHTNHPGKAMEIALEYGPLEKMKIENMKLQHDNLQIFSERDEAKIFVNPKIDKTKSAFVILADSENLKDEFLKIGADVVILGGQSKNPSVQEILNAIDKTEKENIYVLPNNKNVITTAKMAAEKSQKTVMVLDTKTMLDGYYFLKNKENDIDEVKESAARNYSVEITKAVRDTRVEDLTITKDDFIALVNGKIKYAKKSLKDITDTILADLVTKNTITAVVVSGNEKDEESQKNIEEKLSGIKTAIINGNQENYYYYLYIENKDPNMPEIAILTDSVSDLTYEDIEGLPIKIVPLKIDINGELYRDGIEITKSEFWHEMLENDATIKTSQPSPQDFLNAYNKLFEKGYKKIISIHPSSKLSGTIQAAKVGRSLTNRENDIELIDSLGASLLQGFLVLGAAGKSIRGESFTEIINWVNNFRNKGKLLMIIPDLKYLEKGGRIGKASSTIAGALNMKPILTINQGEVTVEKKVLGERNAQKYIEKYIERESKKQSVVLMSGWGGTPTELENVVRIYSEVENNPKVSSLILNREIGAVIGAHAGPVYGIFIFPRLS</sequence>
<keyword evidence="1" id="KW-0446">Lipid-binding</keyword>
<feature type="domain" description="DhaL" evidence="2">
    <location>
        <begin position="9"/>
        <end position="203"/>
    </location>
</feature>
<dbReference type="Gene3D" id="3.30.1180.10">
    <property type="match status" value="1"/>
</dbReference>
<dbReference type="KEGG" id="lhg:JMUB5056_2132"/>
<dbReference type="EMBL" id="AP019846">
    <property type="protein sequence ID" value="BBM60509.1"/>
    <property type="molecule type" value="Genomic_DNA"/>
</dbReference>
<organism evidence="3 4">
    <name type="scientific">Leptotrichia hongkongensis</name>
    <dbReference type="NCBI Taxonomy" id="554406"/>
    <lineage>
        <taxon>Bacteria</taxon>
        <taxon>Fusobacteriati</taxon>
        <taxon>Fusobacteriota</taxon>
        <taxon>Fusobacteriia</taxon>
        <taxon>Fusobacteriales</taxon>
        <taxon>Leptotrichiaceae</taxon>
        <taxon>Leptotrichia</taxon>
    </lineage>
</organism>
<dbReference type="InterPro" id="IPR043168">
    <property type="entry name" value="DegV_C"/>
</dbReference>
<dbReference type="Gene3D" id="1.25.40.340">
    <property type="match status" value="1"/>
</dbReference>
<dbReference type="GO" id="GO:0006071">
    <property type="term" value="P:glycerol metabolic process"/>
    <property type="evidence" value="ECO:0007669"/>
    <property type="project" value="InterPro"/>
</dbReference>
<dbReference type="NCBIfam" id="TIGR03599">
    <property type="entry name" value="YloV"/>
    <property type="match status" value="1"/>
</dbReference>
<dbReference type="Pfam" id="PF13684">
    <property type="entry name" value="FakA-like_C"/>
    <property type="match status" value="1"/>
</dbReference>
<reference evidence="3 4" key="1">
    <citation type="submission" date="2019-07" db="EMBL/GenBank/DDBJ databases">
        <title>Complete Genome Sequence of Leptotrichia hongkongensis Strain JMUB5056.</title>
        <authorList>
            <person name="Watanabe S."/>
            <person name="Cui L."/>
        </authorList>
    </citation>
    <scope>NUCLEOTIDE SEQUENCE [LARGE SCALE GENOMIC DNA]</scope>
    <source>
        <strain evidence="3 4">JMUB5056</strain>
    </source>
</reference>
<dbReference type="GO" id="GO:0008289">
    <property type="term" value="F:lipid binding"/>
    <property type="evidence" value="ECO:0007669"/>
    <property type="project" value="UniProtKB-KW"/>
</dbReference>
<dbReference type="SMART" id="SM01121">
    <property type="entry name" value="Dak1_2"/>
    <property type="match status" value="1"/>
</dbReference>
<dbReference type="OrthoDB" id="9760324at2"/>
<protein>
    <submittedName>
        <fullName evidence="3">DegV family protein</fullName>
    </submittedName>
</protein>
<evidence type="ECO:0000313" key="4">
    <source>
        <dbReference type="Proteomes" id="UP000321561"/>
    </source>
</evidence>
<dbReference type="Pfam" id="PF21645">
    <property type="entry name" value="FakA-like_M"/>
    <property type="match status" value="1"/>
</dbReference>
<dbReference type="Proteomes" id="UP000321561">
    <property type="component" value="Chromosome"/>
</dbReference>
<evidence type="ECO:0000259" key="2">
    <source>
        <dbReference type="PROSITE" id="PS51480"/>
    </source>
</evidence>
<name>A0A510LAY0_9FUSO</name>
<proteinExistence type="predicted"/>
<evidence type="ECO:0000313" key="3">
    <source>
        <dbReference type="EMBL" id="BBM60509.1"/>
    </source>
</evidence>
<dbReference type="NCBIfam" id="TIGR00762">
    <property type="entry name" value="DegV"/>
    <property type="match status" value="1"/>
</dbReference>
<dbReference type="SUPFAM" id="SSF82549">
    <property type="entry name" value="DAK1/DegV-like"/>
    <property type="match status" value="1"/>
</dbReference>
<dbReference type="SUPFAM" id="SSF101473">
    <property type="entry name" value="DhaL-like"/>
    <property type="match status" value="1"/>
</dbReference>
<gene>
    <name evidence="3" type="ORF">JMUB5056_2132</name>
</gene>
<dbReference type="InterPro" id="IPR048394">
    <property type="entry name" value="FakA-like_M"/>
</dbReference>
<dbReference type="PROSITE" id="PS51482">
    <property type="entry name" value="DEGV"/>
    <property type="match status" value="1"/>
</dbReference>
<dbReference type="GO" id="GO:0004371">
    <property type="term" value="F:glycerone kinase activity"/>
    <property type="evidence" value="ECO:0007669"/>
    <property type="project" value="InterPro"/>
</dbReference>
<dbReference type="RefSeq" id="WP_147006324.1">
    <property type="nucleotide sequence ID" value="NZ_AP019846.1"/>
</dbReference>
<dbReference type="AlphaFoldDB" id="A0A510LAY0"/>
<dbReference type="InterPro" id="IPR033470">
    <property type="entry name" value="FakA-like_C"/>
</dbReference>
<evidence type="ECO:0000256" key="1">
    <source>
        <dbReference type="ARBA" id="ARBA00023121"/>
    </source>
</evidence>